<dbReference type="Pfam" id="PF01704">
    <property type="entry name" value="UDPGP"/>
    <property type="match status" value="1"/>
</dbReference>
<dbReference type="GO" id="GO:0004807">
    <property type="term" value="F:triose-phosphate isomerase activity"/>
    <property type="evidence" value="ECO:0007669"/>
    <property type="project" value="InterPro"/>
</dbReference>
<dbReference type="GO" id="GO:0003983">
    <property type="term" value="F:UTP:glucose-1-phosphate uridylyltransferase activity"/>
    <property type="evidence" value="ECO:0007669"/>
    <property type="project" value="UniProtKB-EC"/>
</dbReference>
<dbReference type="NCBIfam" id="TIGR00419">
    <property type="entry name" value="tim"/>
    <property type="match status" value="1"/>
</dbReference>
<dbReference type="Gene3D" id="3.90.550.10">
    <property type="entry name" value="Spore Coat Polysaccharide Biosynthesis Protein SpsA, Chain A"/>
    <property type="match status" value="1"/>
</dbReference>
<feature type="region of interest" description="Disordered" evidence="9">
    <location>
        <begin position="381"/>
        <end position="409"/>
    </location>
</feature>
<comment type="subunit">
    <text evidence="3">Homodimer.</text>
</comment>
<feature type="region of interest" description="Disordered" evidence="9">
    <location>
        <begin position="684"/>
        <end position="704"/>
    </location>
</feature>
<keyword evidence="10" id="KW-0812">Transmembrane</keyword>
<evidence type="ECO:0000256" key="6">
    <source>
        <dbReference type="ARBA" id="ARBA00022695"/>
    </source>
</evidence>
<evidence type="ECO:0000313" key="11">
    <source>
        <dbReference type="EMBL" id="CAE7854304.1"/>
    </source>
</evidence>
<feature type="compositionally biased region" description="Basic and acidic residues" evidence="9">
    <location>
        <begin position="693"/>
        <end position="704"/>
    </location>
</feature>
<dbReference type="InterPro" id="IPR002618">
    <property type="entry name" value="UDPGP_fam"/>
</dbReference>
<feature type="transmembrane region" description="Helical" evidence="10">
    <location>
        <begin position="1353"/>
        <end position="1375"/>
    </location>
</feature>
<protein>
    <recommendedName>
        <fullName evidence="4">UTP--glucose-1-phosphate uridylyltransferase</fullName>
        <ecNumber evidence="4">2.7.7.9</ecNumber>
    </recommendedName>
</protein>
<dbReference type="InterPro" id="IPR000652">
    <property type="entry name" value="Triosephosphate_isomerase"/>
</dbReference>
<dbReference type="InterPro" id="IPR029044">
    <property type="entry name" value="Nucleotide-diphossugar_trans"/>
</dbReference>
<evidence type="ECO:0000256" key="8">
    <source>
        <dbReference type="ARBA" id="ARBA00024331"/>
    </source>
</evidence>
<dbReference type="InterPro" id="IPR016267">
    <property type="entry name" value="UDPGP_trans"/>
</dbReference>
<dbReference type="CDD" id="cd00897">
    <property type="entry name" value="UGPase_euk"/>
    <property type="match status" value="1"/>
</dbReference>
<accession>A0A813A4D6</accession>
<gene>
    <name evidence="11" type="primary">UGP1</name>
    <name evidence="11" type="ORF">SNEC2469_LOCUS26726</name>
</gene>
<feature type="region of interest" description="Disordered" evidence="9">
    <location>
        <begin position="568"/>
        <end position="604"/>
    </location>
</feature>
<feature type="non-terminal residue" evidence="11">
    <location>
        <position position="1404"/>
    </location>
</feature>
<keyword evidence="7" id="KW-0413">Isomerase</keyword>
<comment type="similarity">
    <text evidence="2">Belongs to the UDPGP type 1 family.</text>
</comment>
<keyword evidence="10" id="KW-1133">Transmembrane helix</keyword>
<comment type="similarity">
    <text evidence="1">Belongs to the triosephosphate isomerase family.</text>
</comment>
<dbReference type="Gene3D" id="3.20.20.70">
    <property type="entry name" value="Aldolase class I"/>
    <property type="match status" value="2"/>
</dbReference>
<dbReference type="OrthoDB" id="932129at2759"/>
<dbReference type="CDD" id="cd00311">
    <property type="entry name" value="TIM"/>
    <property type="match status" value="1"/>
</dbReference>
<evidence type="ECO:0000256" key="2">
    <source>
        <dbReference type="ARBA" id="ARBA00010401"/>
    </source>
</evidence>
<evidence type="ECO:0000256" key="9">
    <source>
        <dbReference type="SAM" id="MobiDB-lite"/>
    </source>
</evidence>
<dbReference type="SUPFAM" id="SSF53448">
    <property type="entry name" value="Nucleotide-diphospho-sugar transferases"/>
    <property type="match status" value="1"/>
</dbReference>
<dbReference type="Proteomes" id="UP000601435">
    <property type="component" value="Unassembled WGS sequence"/>
</dbReference>
<comment type="caution">
    <text evidence="11">The sequence shown here is derived from an EMBL/GenBank/DDBJ whole genome shotgun (WGS) entry which is preliminary data.</text>
</comment>
<dbReference type="GO" id="GO:0006011">
    <property type="term" value="P:UDP-alpha-D-glucose metabolic process"/>
    <property type="evidence" value="ECO:0007669"/>
    <property type="project" value="InterPro"/>
</dbReference>
<keyword evidence="5" id="KW-0808">Transferase</keyword>
<dbReference type="Gene3D" id="2.160.10.10">
    <property type="entry name" value="Hexapeptide repeat proteins"/>
    <property type="match status" value="1"/>
</dbReference>
<feature type="region of interest" description="Disordered" evidence="9">
    <location>
        <begin position="1249"/>
        <end position="1268"/>
    </location>
</feature>
<evidence type="ECO:0000256" key="10">
    <source>
        <dbReference type="SAM" id="Phobius"/>
    </source>
</evidence>
<reference evidence="11" key="1">
    <citation type="submission" date="2021-02" db="EMBL/GenBank/DDBJ databases">
        <authorList>
            <person name="Dougan E. K."/>
            <person name="Rhodes N."/>
            <person name="Thang M."/>
            <person name="Chan C."/>
        </authorList>
    </citation>
    <scope>NUCLEOTIDE SEQUENCE</scope>
</reference>
<evidence type="ECO:0000313" key="12">
    <source>
        <dbReference type="Proteomes" id="UP000601435"/>
    </source>
</evidence>
<dbReference type="EC" id="2.7.7.9" evidence="4"/>
<keyword evidence="6" id="KW-0548">Nucleotidyltransferase</keyword>
<evidence type="ECO:0000256" key="3">
    <source>
        <dbReference type="ARBA" id="ARBA00011738"/>
    </source>
</evidence>
<dbReference type="SUPFAM" id="SSF51351">
    <property type="entry name" value="Triosephosphate isomerase (TIM)"/>
    <property type="match status" value="2"/>
</dbReference>
<sequence length="1404" mass="151956">ANTLLKDWKKALPNVDKSKVDVVICPPALWMFSLNESIQALGMSTCAQNVGKNDAGAFTGEWTATNLLDINISWTLIGHSERRTKYGETDADVAEKVAKCQDAGLNVILCIGETLEEREGGKTDEVNKRQLGAVLPKVKDWDKIVIAYEPVWAIGTGKVATPDQAEETQAAIRAYLKEAAGAAVADKAAAAEALRCAPIPSTPLLRSGASIAPGPLPVPRHRSTPQPPATPAPPLGPPPGPPPPPSQPLPTPQSPELQVRPVSLPAANFAVPAPLQIPVERHLSPARATPCYSPASQPSPHLVHGQTLPATRATLPVNCHGTSETSQQAMLEALWRRTSAIAEDCARWNQVLRQKEKEASELAGMIRNFTEEYMVPVVPQPSHQGQAQTEDAHAGRTVSPTPQLKVRLGPPTDRVFSDEMQPAVPVQPVAGPNGHMEISVPEPEVENRDIYDGFSPARTQHADSFREGADKPESEVTKEVVESALGLSKETAMTDINHDEIFVGSHVEKFDEAFAEGEGEEGELFAKVRAALSRVVGGEAASALHDPATVLIPTGWEENMFIPASWEEKARPPPEPAPQEHGLSPFTTSVGGSTMAAEPDPSSEFAGVFSTEAEDQSALSPELTGHVDAEHAGHLEPAVLPEKVGHPGPATAFSECLSAVSCDSMALSQEAIAVHSTELEAVQSEAAHASKSTRCEGARKPRPHWDALQKKPSFHFYITAEDFTEQKRELICASNVTGRSAQPEATEVRIQYGGSVTPDNCAELITKPNIDGFLVGGASLKPTFMDIVSKVGPSKMVDMWPKYEEKMKKEDLNESAIAAFKYNYGVLVSGADVMIPESKLDPVDKLPEYEKLKEKPDPRLLRKTLILKLNGGLGTGMGLEKAKSLLTVTEGNSFLDLIAKQVAATKKTFKTDLKFMLMNSFSTSKDTLEALSKYTELGTGSDLEFVQNKAPKVTESDFSPADWSADASMEWCPPGHGDLYPALLGSGTLEKLLKKGYRYMFVSNSDNLGATMDLKILTHFVQSGAPFMMEVAERTDADKKGGHLAKDKATGGLLLRESAQCPEEDEKEFQNVGKYKSLGQSESRFFNTNNLWVDLAALKREFRKNDGALPLPVMKNSKTVDPRDKKSTKVLQLETAMGAAIQCFEGASALVIPRSRFAPVKTTNDLLALRSDAYLLTEDFTVVLAPERNGVPPDVKLDGMYKFTDALEEKLIPNGPPSLIGCKKLVIEGAVKLAKGVVFKGTVTVKNTSGAEKEDGQQKLGSPPRSEPLEPEILPCLLQYLPARARRTLCRQEYRAVQNEVQPQLRQVWERLSAEVDRCEAEFHHACGSCTPELCFGSVCLALVARQPRLCQLVFPVIGIVAGVVSLSCVMPICVKSAVARRRMQLFPVQPTAQVPEMGMMVGA</sequence>
<dbReference type="Pfam" id="PF00121">
    <property type="entry name" value="TIM"/>
    <property type="match status" value="2"/>
</dbReference>
<organism evidence="11 12">
    <name type="scientific">Symbiodinium necroappetens</name>
    <dbReference type="NCBI Taxonomy" id="1628268"/>
    <lineage>
        <taxon>Eukaryota</taxon>
        <taxon>Sar</taxon>
        <taxon>Alveolata</taxon>
        <taxon>Dinophyceae</taxon>
        <taxon>Suessiales</taxon>
        <taxon>Symbiodiniaceae</taxon>
        <taxon>Symbiodinium</taxon>
    </lineage>
</organism>
<proteinExistence type="inferred from homology"/>
<feature type="region of interest" description="Disordered" evidence="9">
    <location>
        <begin position="204"/>
        <end position="257"/>
    </location>
</feature>
<name>A0A813A4D6_9DINO</name>
<evidence type="ECO:0000256" key="1">
    <source>
        <dbReference type="ARBA" id="ARBA00007422"/>
    </source>
</evidence>
<keyword evidence="12" id="KW-1185">Reference proteome</keyword>
<evidence type="ECO:0000256" key="5">
    <source>
        <dbReference type="ARBA" id="ARBA00022679"/>
    </source>
</evidence>
<feature type="compositionally biased region" description="Pro residues" evidence="9">
    <location>
        <begin position="225"/>
        <end position="253"/>
    </location>
</feature>
<dbReference type="InterPro" id="IPR020861">
    <property type="entry name" value="Triosephosphate_isomerase_AS"/>
</dbReference>
<comment type="pathway">
    <text evidence="8">Carbohydrate biosynthesis.</text>
</comment>
<evidence type="ECO:0000256" key="4">
    <source>
        <dbReference type="ARBA" id="ARBA00012415"/>
    </source>
</evidence>
<dbReference type="InterPro" id="IPR035990">
    <property type="entry name" value="TIM_sf"/>
</dbReference>
<dbReference type="InterPro" id="IPR013785">
    <property type="entry name" value="Aldolase_TIM"/>
</dbReference>
<evidence type="ECO:0000256" key="7">
    <source>
        <dbReference type="ARBA" id="ARBA00023235"/>
    </source>
</evidence>
<dbReference type="EMBL" id="CAJNJA010055030">
    <property type="protein sequence ID" value="CAE7854304.1"/>
    <property type="molecule type" value="Genomic_DNA"/>
</dbReference>
<dbReference type="PROSITE" id="PS51440">
    <property type="entry name" value="TIM_2"/>
    <property type="match status" value="2"/>
</dbReference>
<keyword evidence="10" id="KW-0472">Membrane</keyword>
<dbReference type="PANTHER" id="PTHR43511">
    <property type="match status" value="1"/>
</dbReference>
<dbReference type="PROSITE" id="PS00171">
    <property type="entry name" value="TIM_1"/>
    <property type="match status" value="1"/>
</dbReference>